<gene>
    <name evidence="1" type="ORF">HAX54_045518</name>
</gene>
<dbReference type="Proteomes" id="UP000823775">
    <property type="component" value="Unassembled WGS sequence"/>
</dbReference>
<keyword evidence="2" id="KW-1185">Reference proteome</keyword>
<dbReference type="InterPro" id="IPR027417">
    <property type="entry name" value="P-loop_NTPase"/>
</dbReference>
<reference evidence="1 2" key="1">
    <citation type="journal article" date="2021" name="BMC Genomics">
        <title>Datura genome reveals duplications of psychoactive alkaloid biosynthetic genes and high mutation rate following tissue culture.</title>
        <authorList>
            <person name="Rajewski A."/>
            <person name="Carter-House D."/>
            <person name="Stajich J."/>
            <person name="Litt A."/>
        </authorList>
    </citation>
    <scope>NUCLEOTIDE SEQUENCE [LARGE SCALE GENOMIC DNA]</scope>
    <source>
        <strain evidence="1">AR-01</strain>
    </source>
</reference>
<evidence type="ECO:0000313" key="2">
    <source>
        <dbReference type="Proteomes" id="UP000823775"/>
    </source>
</evidence>
<dbReference type="EMBL" id="JACEIK010007062">
    <property type="protein sequence ID" value="MCE3049682.1"/>
    <property type="molecule type" value="Genomic_DNA"/>
</dbReference>
<comment type="caution">
    <text evidence="1">The sequence shown here is derived from an EMBL/GenBank/DDBJ whole genome shotgun (WGS) entry which is preliminary data.</text>
</comment>
<proteinExistence type="predicted"/>
<organism evidence="1 2">
    <name type="scientific">Datura stramonium</name>
    <name type="common">Jimsonweed</name>
    <name type="synonym">Common thornapple</name>
    <dbReference type="NCBI Taxonomy" id="4076"/>
    <lineage>
        <taxon>Eukaryota</taxon>
        <taxon>Viridiplantae</taxon>
        <taxon>Streptophyta</taxon>
        <taxon>Embryophyta</taxon>
        <taxon>Tracheophyta</taxon>
        <taxon>Spermatophyta</taxon>
        <taxon>Magnoliopsida</taxon>
        <taxon>eudicotyledons</taxon>
        <taxon>Gunneridae</taxon>
        <taxon>Pentapetalae</taxon>
        <taxon>asterids</taxon>
        <taxon>lamiids</taxon>
        <taxon>Solanales</taxon>
        <taxon>Solanaceae</taxon>
        <taxon>Solanoideae</taxon>
        <taxon>Datureae</taxon>
        <taxon>Datura</taxon>
    </lineage>
</organism>
<name>A0ABS8WJP6_DATST</name>
<sequence length="121" mass="13486">MEEVNYEVLKLKAEGQHQNLVEAISCNLEERNNLCLSDEFCVNIKKKLKDTIEILEDLEKQIGCLGLREYPGSEELVGHLISDDANSKKLTVMPIIGMAVVGKITLAKAIYNDETCGNSLF</sequence>
<protein>
    <submittedName>
        <fullName evidence="1">Uncharacterized protein</fullName>
    </submittedName>
</protein>
<evidence type="ECO:0000313" key="1">
    <source>
        <dbReference type="EMBL" id="MCE3049682.1"/>
    </source>
</evidence>
<accession>A0ABS8WJP6</accession>
<dbReference type="Gene3D" id="3.40.50.300">
    <property type="entry name" value="P-loop containing nucleotide triphosphate hydrolases"/>
    <property type="match status" value="1"/>
</dbReference>